<keyword evidence="1" id="KW-0472">Membrane</keyword>
<dbReference type="PANTHER" id="PTHR39142:SF1">
    <property type="entry name" value="AEL197CP"/>
    <property type="match status" value="1"/>
</dbReference>
<proteinExistence type="predicted"/>
<evidence type="ECO:0000313" key="3">
    <source>
        <dbReference type="Proteomes" id="UP001629113"/>
    </source>
</evidence>
<dbReference type="EMBL" id="JBFCZG010000001">
    <property type="protein sequence ID" value="KAL3427068.1"/>
    <property type="molecule type" value="Genomic_DNA"/>
</dbReference>
<keyword evidence="3" id="KW-1185">Reference proteome</keyword>
<feature type="transmembrane region" description="Helical" evidence="1">
    <location>
        <begin position="639"/>
        <end position="658"/>
    </location>
</feature>
<dbReference type="InterPro" id="IPR036790">
    <property type="entry name" value="Frizzled_dom_sf"/>
</dbReference>
<keyword evidence="1" id="KW-1133">Transmembrane helix</keyword>
<dbReference type="InterPro" id="IPR024338">
    <property type="entry name" value="MID1/Yam8"/>
</dbReference>
<dbReference type="Gene3D" id="1.10.2000.10">
    <property type="entry name" value="Frizzled cysteine-rich domain"/>
    <property type="match status" value="1"/>
</dbReference>
<sequence>MPLPKLSPLQSRLAASLIASCMLLMLYFSFSSSSFAYAADVDSIAPEDHNHERLLHSPILDLDLEELELADGGYEADFVGSDRGIIGRAPTANDPSPLLNNRPVLTNVPQGTTISYMFSNTSLWNSSVSVQGIQLPSLARLEQRSWKRDGANEDMLGGDQEDVFYGDGVDGEIELVRRQRVTATNRTLYVTISVCLQPEANEEDNLGQVPQMKLYVSQSPNNTNPGPDSDASLQQMVTLDGGWGMVELNATGNVYIGITAPNTTSFTGPYSASLAASIDRPYHSYNSEQPNLHLVDSDAISALFITDNLTTEDANSTVYQSWMSMAPPFVMFANNKSDPIFAGIQNSYCGLEAYAKIPQVGSLQAGMTASGLGNHPKQQFYINGLTKASTYFGIVALPSNNTESTGVVGGGGEVWRTMEFTTLADDNCAVIFNLSFCSESSYAVPGNSITFPNITELASFYDDAVREQYSYFEKALAQIPCEATPSAQYSLAKGCDDCAADYKDWLCSVMLPRCTDFSSSRSWLQKRNMAQAFPNGTTLDAGIVSAANQSAFLRSSRNPAIDERVQPGPYNEVLPCDDLCYDIVQSCPASMGFSCPLFGQLGFNQSYGKRPDDSPEQKGQITCNFPGAAYFLAATGTRGTAPVLPALAIAAMLGLALFM</sequence>
<reference evidence="2 3" key="1">
    <citation type="submission" date="2024-06" db="EMBL/GenBank/DDBJ databases">
        <title>Complete genome of Phlyctema vagabunda strain 19-DSS-EL-015.</title>
        <authorList>
            <person name="Fiorenzani C."/>
        </authorList>
    </citation>
    <scope>NUCLEOTIDE SEQUENCE [LARGE SCALE GENOMIC DNA]</scope>
    <source>
        <strain evidence="2 3">19-DSS-EL-015</strain>
    </source>
</reference>
<protein>
    <submittedName>
        <fullName evidence="2">Calcium influx-promoting protein ehs1</fullName>
    </submittedName>
</protein>
<gene>
    <name evidence="2" type="ORF">PVAG01_00577</name>
</gene>
<name>A0ABR4PUP0_9HELO</name>
<comment type="caution">
    <text evidence="2">The sequence shown here is derived from an EMBL/GenBank/DDBJ whole genome shotgun (WGS) entry which is preliminary data.</text>
</comment>
<accession>A0ABR4PUP0</accession>
<dbReference type="Pfam" id="PF12929">
    <property type="entry name" value="Mid1"/>
    <property type="match status" value="1"/>
</dbReference>
<evidence type="ECO:0000256" key="1">
    <source>
        <dbReference type="SAM" id="Phobius"/>
    </source>
</evidence>
<evidence type="ECO:0000313" key="2">
    <source>
        <dbReference type="EMBL" id="KAL3427068.1"/>
    </source>
</evidence>
<dbReference type="PANTHER" id="PTHR39142">
    <property type="entry name" value="MID1P"/>
    <property type="match status" value="1"/>
</dbReference>
<organism evidence="2 3">
    <name type="scientific">Phlyctema vagabunda</name>
    <dbReference type="NCBI Taxonomy" id="108571"/>
    <lineage>
        <taxon>Eukaryota</taxon>
        <taxon>Fungi</taxon>
        <taxon>Dikarya</taxon>
        <taxon>Ascomycota</taxon>
        <taxon>Pezizomycotina</taxon>
        <taxon>Leotiomycetes</taxon>
        <taxon>Helotiales</taxon>
        <taxon>Dermateaceae</taxon>
        <taxon>Phlyctema</taxon>
    </lineage>
</organism>
<keyword evidence="1" id="KW-0812">Transmembrane</keyword>
<dbReference type="Proteomes" id="UP001629113">
    <property type="component" value="Unassembled WGS sequence"/>
</dbReference>